<evidence type="ECO:0000313" key="1">
    <source>
        <dbReference type="EMBL" id="KAE9410911.1"/>
    </source>
</evidence>
<evidence type="ECO:0000313" key="2">
    <source>
        <dbReference type="Proteomes" id="UP000799118"/>
    </source>
</evidence>
<dbReference type="AlphaFoldDB" id="A0A6A4IJW9"/>
<sequence length="178" mass="20462">MRIYFLFRPSPEHVFYSTNYLDVRIAHLLSFRNLLLYAPWMSRSRSVLSFINHILRDSPSVSVPTTQSAETEINLSLFAPRNTELSGRNERMNDWSECLSRKYYLSRRSETCRRGEEGCRIRPQQYQHALDVLVSSSCEGLQVGEVVSVLRQAAFEGSAMRLQRASLVPLIRAIGKFG</sequence>
<dbReference type="Proteomes" id="UP000799118">
    <property type="component" value="Unassembled WGS sequence"/>
</dbReference>
<dbReference type="EMBL" id="ML769384">
    <property type="protein sequence ID" value="KAE9410911.1"/>
    <property type="molecule type" value="Genomic_DNA"/>
</dbReference>
<gene>
    <name evidence="1" type="ORF">BT96DRAFT_242743</name>
</gene>
<name>A0A6A4IJW9_9AGAR</name>
<organism evidence="1 2">
    <name type="scientific">Gymnopus androsaceus JB14</name>
    <dbReference type="NCBI Taxonomy" id="1447944"/>
    <lineage>
        <taxon>Eukaryota</taxon>
        <taxon>Fungi</taxon>
        <taxon>Dikarya</taxon>
        <taxon>Basidiomycota</taxon>
        <taxon>Agaricomycotina</taxon>
        <taxon>Agaricomycetes</taxon>
        <taxon>Agaricomycetidae</taxon>
        <taxon>Agaricales</taxon>
        <taxon>Marasmiineae</taxon>
        <taxon>Omphalotaceae</taxon>
        <taxon>Gymnopus</taxon>
    </lineage>
</organism>
<accession>A0A6A4IJW9</accession>
<keyword evidence="2" id="KW-1185">Reference proteome</keyword>
<proteinExistence type="predicted"/>
<reference evidence="1" key="1">
    <citation type="journal article" date="2019" name="Environ. Microbiol.">
        <title>Fungal ecological strategies reflected in gene transcription - a case study of two litter decomposers.</title>
        <authorList>
            <person name="Barbi F."/>
            <person name="Kohler A."/>
            <person name="Barry K."/>
            <person name="Baskaran P."/>
            <person name="Daum C."/>
            <person name="Fauchery L."/>
            <person name="Ihrmark K."/>
            <person name="Kuo A."/>
            <person name="LaButti K."/>
            <person name="Lipzen A."/>
            <person name="Morin E."/>
            <person name="Grigoriev I.V."/>
            <person name="Henrissat B."/>
            <person name="Lindahl B."/>
            <person name="Martin F."/>
        </authorList>
    </citation>
    <scope>NUCLEOTIDE SEQUENCE</scope>
    <source>
        <strain evidence="1">JB14</strain>
    </source>
</reference>
<protein>
    <submittedName>
        <fullName evidence="1">Uncharacterized protein</fullName>
    </submittedName>
</protein>